<feature type="compositionally biased region" description="Basic and acidic residues" evidence="6">
    <location>
        <begin position="116"/>
        <end position="125"/>
    </location>
</feature>
<keyword evidence="2" id="KW-0963">Cytoplasm</keyword>
<keyword evidence="4" id="KW-0206">Cytoskeleton</keyword>
<keyword evidence="3" id="KW-0970">Cilium biogenesis/degradation</keyword>
<comment type="caution">
    <text evidence="7">The sequence shown here is derived from an EMBL/GenBank/DDBJ whole genome shotgun (WGS) entry which is preliminary data.</text>
</comment>
<accession>A0A8T1WXS1</accession>
<organism evidence="7 8">
    <name type="scientific">Phytophthora boehmeriae</name>
    <dbReference type="NCBI Taxonomy" id="109152"/>
    <lineage>
        <taxon>Eukaryota</taxon>
        <taxon>Sar</taxon>
        <taxon>Stramenopiles</taxon>
        <taxon>Oomycota</taxon>
        <taxon>Peronosporomycetes</taxon>
        <taxon>Peronosporales</taxon>
        <taxon>Peronosporaceae</taxon>
        <taxon>Phytophthora</taxon>
    </lineage>
</organism>
<dbReference type="Pfam" id="PF07162">
    <property type="entry name" value="B9-C2"/>
    <property type="match status" value="1"/>
</dbReference>
<feature type="region of interest" description="Disordered" evidence="6">
    <location>
        <begin position="1"/>
        <end position="323"/>
    </location>
</feature>
<feature type="compositionally biased region" description="Basic residues" evidence="6">
    <location>
        <begin position="1"/>
        <end position="12"/>
    </location>
</feature>
<feature type="compositionally biased region" description="Basic and acidic residues" evidence="6">
    <location>
        <begin position="211"/>
        <end position="225"/>
    </location>
</feature>
<sequence length="419" mass="46873">MLKKLASPRRGTRREGLASLDVDDEQAEAGRTKSSSGKTKEDKAKEKEVAKLKAKEKEVAKAKEKEAAKVKKEEEAKAKKDKAREDKAKEKAKKKKHKSPDAEALAMGEAKAIGEGVRDEAKEAKTPSPRKSFARTFSRRGLFDDKTPEEMSPTKSSPTKKSPRKSLMKLPKPAKKSKSVIKKQETKLHDEDQQAEAAAPTETDPLTSTKADTESPTRKSRWKIDIKHHKSSKSSNNQKKHTHDEEDTPKANKDSPQSKRAHNARHESPRSPRDRAKRTKSKRELSNVESSTGDTSSEHDNQTNVLSPLRRHKPDPEDTLPIPEAPQSAYLLQKRMAQLDVPPAYQPEVHLVGEIVSGQGFGTGWGFCCKWRVEYGSRWSHIAGDQSGQTQVDYPPSPPWVLTLTELVRGQMPPRQLEE</sequence>
<reference evidence="7" key="1">
    <citation type="submission" date="2021-02" db="EMBL/GenBank/DDBJ databases">
        <authorList>
            <person name="Palmer J.M."/>
        </authorList>
    </citation>
    <scope>NUCLEOTIDE SEQUENCE</scope>
    <source>
        <strain evidence="7">SCRP23</strain>
    </source>
</reference>
<feature type="compositionally biased region" description="Basic and acidic residues" evidence="6">
    <location>
        <begin position="242"/>
        <end position="257"/>
    </location>
</feature>
<evidence type="ECO:0000313" key="7">
    <source>
        <dbReference type="EMBL" id="KAG7398677.1"/>
    </source>
</evidence>
<feature type="compositionally biased region" description="Basic residues" evidence="6">
    <location>
        <begin position="161"/>
        <end position="181"/>
    </location>
</feature>
<dbReference type="GO" id="GO:0005929">
    <property type="term" value="C:cilium"/>
    <property type="evidence" value="ECO:0007669"/>
    <property type="project" value="UniProtKB-ARBA"/>
</dbReference>
<evidence type="ECO:0000256" key="4">
    <source>
        <dbReference type="ARBA" id="ARBA00023212"/>
    </source>
</evidence>
<dbReference type="EMBL" id="JAGDFL010000074">
    <property type="protein sequence ID" value="KAG7398677.1"/>
    <property type="molecule type" value="Genomic_DNA"/>
</dbReference>
<evidence type="ECO:0000313" key="8">
    <source>
        <dbReference type="Proteomes" id="UP000693981"/>
    </source>
</evidence>
<protein>
    <submittedName>
        <fullName evidence="7">B9 domain-containing protein 2</fullName>
    </submittedName>
</protein>
<feature type="compositionally biased region" description="Basic and acidic residues" evidence="6">
    <location>
        <begin position="38"/>
        <end position="89"/>
    </location>
</feature>
<proteinExistence type="predicted"/>
<evidence type="ECO:0000256" key="3">
    <source>
        <dbReference type="ARBA" id="ARBA00022794"/>
    </source>
</evidence>
<keyword evidence="5" id="KW-0966">Cell projection</keyword>
<name>A0A8T1WXS1_9STRA</name>
<keyword evidence="8" id="KW-1185">Reference proteome</keyword>
<dbReference type="InterPro" id="IPR010796">
    <property type="entry name" value="C2_B9-type_dom"/>
</dbReference>
<dbReference type="AlphaFoldDB" id="A0A8T1WXS1"/>
<dbReference type="OrthoDB" id="184109at2759"/>
<feature type="compositionally biased region" description="Basic and acidic residues" evidence="6">
    <location>
        <begin position="264"/>
        <end position="274"/>
    </location>
</feature>
<evidence type="ECO:0000256" key="1">
    <source>
        <dbReference type="ARBA" id="ARBA00004120"/>
    </source>
</evidence>
<feature type="compositionally biased region" description="Basic and acidic residues" evidence="6">
    <location>
        <begin position="182"/>
        <end position="192"/>
    </location>
</feature>
<dbReference type="GO" id="GO:0030030">
    <property type="term" value="P:cell projection organization"/>
    <property type="evidence" value="ECO:0007669"/>
    <property type="project" value="UniProtKB-KW"/>
</dbReference>
<gene>
    <name evidence="7" type="primary">B9D2</name>
    <name evidence="7" type="ORF">PHYBOEH_010627</name>
</gene>
<evidence type="ECO:0000256" key="5">
    <source>
        <dbReference type="ARBA" id="ARBA00023273"/>
    </source>
</evidence>
<comment type="subcellular location">
    <subcellularLocation>
        <location evidence="1">Cytoplasm</location>
        <location evidence="1">Cytoskeleton</location>
        <location evidence="1">Cilium basal body</location>
    </subcellularLocation>
</comment>
<evidence type="ECO:0000256" key="6">
    <source>
        <dbReference type="SAM" id="MobiDB-lite"/>
    </source>
</evidence>
<dbReference type="Proteomes" id="UP000693981">
    <property type="component" value="Unassembled WGS sequence"/>
</dbReference>
<evidence type="ECO:0000256" key="2">
    <source>
        <dbReference type="ARBA" id="ARBA00022490"/>
    </source>
</evidence>